<evidence type="ECO:0000313" key="2">
    <source>
        <dbReference type="EMBL" id="TVT51872.1"/>
    </source>
</evidence>
<dbReference type="AlphaFoldDB" id="A0A558CT58"/>
<reference evidence="2 3" key="1">
    <citation type="submission" date="2019-07" db="EMBL/GenBank/DDBJ databases">
        <title>The pathways for chlorine oxyanion respiration interact through the shared metabolite chlorate.</title>
        <authorList>
            <person name="Barnum T.P."/>
            <person name="Cheng Y."/>
            <person name="Hill K.A."/>
            <person name="Lucas L.N."/>
            <person name="Carlson H.K."/>
            <person name="Coates J.D."/>
        </authorList>
    </citation>
    <scope>NUCLEOTIDE SEQUENCE [LARGE SCALE GENOMIC DNA]</scope>
    <source>
        <strain evidence="2">BK-3</strain>
    </source>
</reference>
<dbReference type="Gene3D" id="1.20.120.520">
    <property type="entry name" value="nmb1532 protein domain like"/>
    <property type="match status" value="1"/>
</dbReference>
<dbReference type="Proteomes" id="UP000317355">
    <property type="component" value="Unassembled WGS sequence"/>
</dbReference>
<sequence>MQRDKNLRDLSSEHHQALGLAREIKNVGQDKAAIHALIARVAKVFKEELLPHFEVEEQAILPELQKAGETILVERTIADHVELKRLVAALDEQGNLQKFSECLKAHVRFEERELFEVCQRALDCETLEKIGNYNHSIL</sequence>
<evidence type="ECO:0000259" key="1">
    <source>
        <dbReference type="Pfam" id="PF01814"/>
    </source>
</evidence>
<dbReference type="Pfam" id="PF01814">
    <property type="entry name" value="Hemerythrin"/>
    <property type="match status" value="1"/>
</dbReference>
<dbReference type="EMBL" id="VMRY01000081">
    <property type="protein sequence ID" value="TVT51872.1"/>
    <property type="molecule type" value="Genomic_DNA"/>
</dbReference>
<protein>
    <submittedName>
        <fullName evidence="2">Hemerythrin domain-containing protein</fullName>
    </submittedName>
</protein>
<accession>A0A558CT58</accession>
<comment type="caution">
    <text evidence="2">The sequence shown here is derived from an EMBL/GenBank/DDBJ whole genome shotgun (WGS) entry which is preliminary data.</text>
</comment>
<evidence type="ECO:0000313" key="3">
    <source>
        <dbReference type="Proteomes" id="UP000317355"/>
    </source>
</evidence>
<gene>
    <name evidence="2" type="ORF">FHK82_14745</name>
</gene>
<name>A0A558CT58_9GAMM</name>
<proteinExistence type="predicted"/>
<dbReference type="InterPro" id="IPR012312">
    <property type="entry name" value="Hemerythrin-like"/>
</dbReference>
<organism evidence="2 3">
    <name type="scientific">Sedimenticola thiotaurini</name>
    <dbReference type="NCBI Taxonomy" id="1543721"/>
    <lineage>
        <taxon>Bacteria</taxon>
        <taxon>Pseudomonadati</taxon>
        <taxon>Pseudomonadota</taxon>
        <taxon>Gammaproteobacteria</taxon>
        <taxon>Chromatiales</taxon>
        <taxon>Sedimenticolaceae</taxon>
        <taxon>Sedimenticola</taxon>
    </lineage>
</organism>
<feature type="domain" description="Hemerythrin-like" evidence="1">
    <location>
        <begin position="8"/>
        <end position="117"/>
    </location>
</feature>